<dbReference type="GO" id="GO:0005634">
    <property type="term" value="C:nucleus"/>
    <property type="evidence" value="ECO:0007669"/>
    <property type="project" value="TreeGrafter"/>
</dbReference>
<keyword evidence="3" id="KW-1185">Reference proteome</keyword>
<feature type="region of interest" description="Disordered" evidence="1">
    <location>
        <begin position="122"/>
        <end position="151"/>
    </location>
</feature>
<feature type="compositionally biased region" description="Polar residues" evidence="1">
    <location>
        <begin position="136"/>
        <end position="151"/>
    </location>
</feature>
<dbReference type="PANTHER" id="PTHR31606">
    <property type="entry name" value="WW DOMAIN BINDING PROTEIN 2, ISOFORM E"/>
    <property type="match status" value="1"/>
</dbReference>
<evidence type="ECO:0000313" key="3">
    <source>
        <dbReference type="Proteomes" id="UP000699462"/>
    </source>
</evidence>
<feature type="compositionally biased region" description="Polar residues" evidence="1">
    <location>
        <begin position="202"/>
        <end position="224"/>
    </location>
</feature>
<feature type="compositionally biased region" description="Pro residues" evidence="1">
    <location>
        <begin position="123"/>
        <end position="132"/>
    </location>
</feature>
<dbReference type="OrthoDB" id="1259151at2759"/>
<protein>
    <recommendedName>
        <fullName evidence="4">WW domain-binding protein 2</fullName>
    </recommendedName>
</protein>
<sequence length="233" mass="25095">MKEVNIQHPVFDANRIVGRIRADPNGRWQSEAEFSITFKRGCAIEFGRALIELGKRASNTRRAFQPPPAYTPMDGAALYYNCPPPAYASPQAASLFYVAAPPPYLGAVSQTDGGWGPNTFIPQPRPPYPTPRYPNSGATNTGANFNSSDQPMSSVHAAKAAEAAASAANNVGGGYYFTEDPHTVYVQPSAPSPYYVEAPHYSTASGEGSTEQPPSYQPATQPDRTNPHSKKNQ</sequence>
<evidence type="ECO:0000256" key="1">
    <source>
        <dbReference type="SAM" id="MobiDB-lite"/>
    </source>
</evidence>
<reference evidence="2 3" key="1">
    <citation type="submission" date="2019-07" db="EMBL/GenBank/DDBJ databases">
        <title>Annotation for the trematode Paragonimus westermani.</title>
        <authorList>
            <person name="Choi Y.-J."/>
        </authorList>
    </citation>
    <scope>NUCLEOTIDE SEQUENCE [LARGE SCALE GENOMIC DNA]</scope>
    <source>
        <strain evidence="2">180907_Pwestermani</strain>
    </source>
</reference>
<dbReference type="EMBL" id="JTDF01021290">
    <property type="protein sequence ID" value="KAF8562035.1"/>
    <property type="molecule type" value="Genomic_DNA"/>
</dbReference>
<feature type="region of interest" description="Disordered" evidence="1">
    <location>
        <begin position="188"/>
        <end position="233"/>
    </location>
</feature>
<dbReference type="InterPro" id="IPR044852">
    <property type="entry name" value="WBP2-like"/>
</dbReference>
<dbReference type="AlphaFoldDB" id="A0A8T0D2F8"/>
<dbReference type="GO" id="GO:0003713">
    <property type="term" value="F:transcription coactivator activity"/>
    <property type="evidence" value="ECO:0007669"/>
    <property type="project" value="InterPro"/>
</dbReference>
<dbReference type="GO" id="GO:0031490">
    <property type="term" value="F:chromatin DNA binding"/>
    <property type="evidence" value="ECO:0007669"/>
    <property type="project" value="TreeGrafter"/>
</dbReference>
<comment type="caution">
    <text evidence="2">The sequence shown here is derived from an EMBL/GenBank/DDBJ whole genome shotgun (WGS) entry which is preliminary data.</text>
</comment>
<organism evidence="2 3">
    <name type="scientific">Paragonimus westermani</name>
    <dbReference type="NCBI Taxonomy" id="34504"/>
    <lineage>
        <taxon>Eukaryota</taxon>
        <taxon>Metazoa</taxon>
        <taxon>Spiralia</taxon>
        <taxon>Lophotrochozoa</taxon>
        <taxon>Platyhelminthes</taxon>
        <taxon>Trematoda</taxon>
        <taxon>Digenea</taxon>
        <taxon>Plagiorchiida</taxon>
        <taxon>Troglotremata</taxon>
        <taxon>Troglotrematidae</taxon>
        <taxon>Paragonimus</taxon>
    </lineage>
</organism>
<gene>
    <name evidence="2" type="ORF">P879_11597</name>
</gene>
<proteinExistence type="predicted"/>
<name>A0A8T0D2F8_9TREM</name>
<dbReference type="PANTHER" id="PTHR31606:SF1">
    <property type="entry name" value="WW DOMAIN BINDING PROTEIN 2, ISOFORM E"/>
    <property type="match status" value="1"/>
</dbReference>
<evidence type="ECO:0000313" key="2">
    <source>
        <dbReference type="EMBL" id="KAF8562035.1"/>
    </source>
</evidence>
<dbReference type="Proteomes" id="UP000699462">
    <property type="component" value="Unassembled WGS sequence"/>
</dbReference>
<evidence type="ECO:0008006" key="4">
    <source>
        <dbReference type="Google" id="ProtNLM"/>
    </source>
</evidence>
<accession>A0A8T0D2F8</accession>